<evidence type="ECO:0000313" key="17">
    <source>
        <dbReference type="Proteomes" id="UP000010471"/>
    </source>
</evidence>
<keyword evidence="5 13" id="KW-0732">Signal</keyword>
<dbReference type="PANTHER" id="PTHR30069">
    <property type="entry name" value="TONB-DEPENDENT OUTER MEMBRANE RECEPTOR"/>
    <property type="match status" value="1"/>
</dbReference>
<evidence type="ECO:0000256" key="12">
    <source>
        <dbReference type="SAM" id="MobiDB-lite"/>
    </source>
</evidence>
<dbReference type="HOGENOM" id="CLU_008287_18_3_3"/>
<keyword evidence="17" id="KW-1185">Reference proteome</keyword>
<dbReference type="Pfam" id="PF00593">
    <property type="entry name" value="TonB_dep_Rec_b-barrel"/>
    <property type="match status" value="1"/>
</dbReference>
<gene>
    <name evidence="16" type="ORF">Mic7113_1652</name>
</gene>
<comment type="similarity">
    <text evidence="10 11">Belongs to the TonB-dependent receptor family.</text>
</comment>
<keyword evidence="4 10" id="KW-0812">Transmembrane</keyword>
<dbReference type="CDD" id="cd01347">
    <property type="entry name" value="ligand_gated_channel"/>
    <property type="match status" value="1"/>
</dbReference>
<keyword evidence="3 10" id="KW-1134">Transmembrane beta strand</keyword>
<keyword evidence="8 16" id="KW-0675">Receptor</keyword>
<evidence type="ECO:0000259" key="15">
    <source>
        <dbReference type="Pfam" id="PF07715"/>
    </source>
</evidence>
<protein>
    <submittedName>
        <fullName evidence="16">Outer membrane cobalamin receptor protein</fullName>
    </submittedName>
</protein>
<keyword evidence="7 10" id="KW-0472">Membrane</keyword>
<dbReference type="KEGG" id="mic:Mic7113_1652"/>
<evidence type="ECO:0000259" key="14">
    <source>
        <dbReference type="Pfam" id="PF00593"/>
    </source>
</evidence>
<feature type="chain" id="PRO_5003938026" evidence="13">
    <location>
        <begin position="24"/>
        <end position="732"/>
    </location>
</feature>
<dbReference type="Gene3D" id="2.40.170.20">
    <property type="entry name" value="TonB-dependent receptor, beta-barrel domain"/>
    <property type="match status" value="1"/>
</dbReference>
<keyword evidence="6 11" id="KW-0798">TonB box</keyword>
<dbReference type="GO" id="GO:0044718">
    <property type="term" value="P:siderophore transmembrane transport"/>
    <property type="evidence" value="ECO:0007669"/>
    <property type="project" value="TreeGrafter"/>
</dbReference>
<evidence type="ECO:0000256" key="9">
    <source>
        <dbReference type="ARBA" id="ARBA00023237"/>
    </source>
</evidence>
<dbReference type="STRING" id="1173027.Mic7113_1652"/>
<dbReference type="InterPro" id="IPR037066">
    <property type="entry name" value="Plug_dom_sf"/>
</dbReference>
<organism evidence="16 17">
    <name type="scientific">Allocoleopsis franciscana PCC 7113</name>
    <dbReference type="NCBI Taxonomy" id="1173027"/>
    <lineage>
        <taxon>Bacteria</taxon>
        <taxon>Bacillati</taxon>
        <taxon>Cyanobacteriota</taxon>
        <taxon>Cyanophyceae</taxon>
        <taxon>Coleofasciculales</taxon>
        <taxon>Coleofasciculaceae</taxon>
        <taxon>Allocoleopsis</taxon>
        <taxon>Allocoleopsis franciscana</taxon>
    </lineage>
</organism>
<evidence type="ECO:0000256" key="4">
    <source>
        <dbReference type="ARBA" id="ARBA00022692"/>
    </source>
</evidence>
<dbReference type="Pfam" id="PF07715">
    <property type="entry name" value="Plug"/>
    <property type="match status" value="1"/>
</dbReference>
<dbReference type="Proteomes" id="UP000010471">
    <property type="component" value="Chromosome"/>
</dbReference>
<feature type="region of interest" description="Disordered" evidence="12">
    <location>
        <begin position="82"/>
        <end position="110"/>
    </location>
</feature>
<name>K9WCI8_9CYAN</name>
<evidence type="ECO:0000256" key="10">
    <source>
        <dbReference type="PROSITE-ProRule" id="PRU01360"/>
    </source>
</evidence>
<dbReference type="SUPFAM" id="SSF56935">
    <property type="entry name" value="Porins"/>
    <property type="match status" value="1"/>
</dbReference>
<feature type="domain" description="TonB-dependent receptor plug" evidence="15">
    <location>
        <begin position="134"/>
        <end position="240"/>
    </location>
</feature>
<dbReference type="eggNOG" id="COG4771">
    <property type="taxonomic scope" value="Bacteria"/>
</dbReference>
<dbReference type="GO" id="GO:0009279">
    <property type="term" value="C:cell outer membrane"/>
    <property type="evidence" value="ECO:0007669"/>
    <property type="project" value="UniProtKB-SubCell"/>
</dbReference>
<keyword evidence="2 10" id="KW-0813">Transport</keyword>
<comment type="subcellular location">
    <subcellularLocation>
        <location evidence="1 10">Cell outer membrane</location>
        <topology evidence="1 10">Multi-pass membrane protein</topology>
    </subcellularLocation>
</comment>
<evidence type="ECO:0000256" key="11">
    <source>
        <dbReference type="RuleBase" id="RU003357"/>
    </source>
</evidence>
<dbReference type="RefSeq" id="WP_015181677.1">
    <property type="nucleotide sequence ID" value="NC_019738.1"/>
</dbReference>
<dbReference type="PROSITE" id="PS52016">
    <property type="entry name" value="TONB_DEPENDENT_REC_3"/>
    <property type="match status" value="1"/>
</dbReference>
<dbReference type="GO" id="GO:0015344">
    <property type="term" value="F:siderophore uptake transmembrane transporter activity"/>
    <property type="evidence" value="ECO:0007669"/>
    <property type="project" value="TreeGrafter"/>
</dbReference>
<dbReference type="InterPro" id="IPR039426">
    <property type="entry name" value="TonB-dep_rcpt-like"/>
</dbReference>
<evidence type="ECO:0000256" key="3">
    <source>
        <dbReference type="ARBA" id="ARBA00022452"/>
    </source>
</evidence>
<reference evidence="16 17" key="1">
    <citation type="submission" date="2012-06" db="EMBL/GenBank/DDBJ databases">
        <title>Finished chromosome of genome of Microcoleus sp. PCC 7113.</title>
        <authorList>
            <consortium name="US DOE Joint Genome Institute"/>
            <person name="Gugger M."/>
            <person name="Coursin T."/>
            <person name="Rippka R."/>
            <person name="Tandeau De Marsac N."/>
            <person name="Huntemann M."/>
            <person name="Wei C.-L."/>
            <person name="Han J."/>
            <person name="Detter J.C."/>
            <person name="Han C."/>
            <person name="Tapia R."/>
            <person name="Chen A."/>
            <person name="Kyrpides N."/>
            <person name="Mavromatis K."/>
            <person name="Markowitz V."/>
            <person name="Szeto E."/>
            <person name="Ivanova N."/>
            <person name="Pagani I."/>
            <person name="Pati A."/>
            <person name="Goodwin L."/>
            <person name="Nordberg H.P."/>
            <person name="Cantor M.N."/>
            <person name="Hua S.X."/>
            <person name="Woyke T."/>
            <person name="Kerfeld C.A."/>
        </authorList>
    </citation>
    <scope>NUCLEOTIDE SEQUENCE [LARGE SCALE GENOMIC DNA]</scope>
    <source>
        <strain evidence="16 17">PCC 7113</strain>
    </source>
</reference>
<evidence type="ECO:0000313" key="16">
    <source>
        <dbReference type="EMBL" id="AFZ17521.1"/>
    </source>
</evidence>
<dbReference type="PANTHER" id="PTHR30069:SF29">
    <property type="entry name" value="HEMOGLOBIN AND HEMOGLOBIN-HAPTOGLOBIN-BINDING PROTEIN 1-RELATED"/>
    <property type="match status" value="1"/>
</dbReference>
<dbReference type="InterPro" id="IPR000531">
    <property type="entry name" value="Beta-barrel_TonB"/>
</dbReference>
<dbReference type="InterPro" id="IPR012910">
    <property type="entry name" value="Plug_dom"/>
</dbReference>
<evidence type="ECO:0000256" key="6">
    <source>
        <dbReference type="ARBA" id="ARBA00023077"/>
    </source>
</evidence>
<proteinExistence type="inferred from homology"/>
<feature type="compositionally biased region" description="Polar residues" evidence="12">
    <location>
        <begin position="83"/>
        <end position="110"/>
    </location>
</feature>
<evidence type="ECO:0000256" key="8">
    <source>
        <dbReference type="ARBA" id="ARBA00023170"/>
    </source>
</evidence>
<dbReference type="AlphaFoldDB" id="K9WCI8"/>
<keyword evidence="9 10" id="KW-0998">Cell outer membrane</keyword>
<evidence type="ECO:0000256" key="7">
    <source>
        <dbReference type="ARBA" id="ARBA00023136"/>
    </source>
</evidence>
<evidence type="ECO:0000256" key="5">
    <source>
        <dbReference type="ARBA" id="ARBA00022729"/>
    </source>
</evidence>
<evidence type="ECO:0000256" key="2">
    <source>
        <dbReference type="ARBA" id="ARBA00022448"/>
    </source>
</evidence>
<dbReference type="PATRIC" id="fig|1173027.3.peg.1829"/>
<dbReference type="EMBL" id="CP003630">
    <property type="protein sequence ID" value="AFZ17521.1"/>
    <property type="molecule type" value="Genomic_DNA"/>
</dbReference>
<sequence>MKLHLLAPSLFLLSWTIAPIARAQTNSLTTTDIIQTDTIANAQPEPFMLKSAPKALPSEAPNLDIPRLSEFERIPTSAKLLVQQPTESKPSLIQTPQDTQPNSPINETTPDASEAEEEIEIVITGEQDLIPQTSAPEYRITEQEIQKQGADSAAEVLRGLPGFAINDVGFGADIHTGTYYRGASINQSVFLINGRPIGTNINTYHGATDLNSLPVGAIEQVELSSGTSSTLYGSEAFGGVVNIVTKQGQEVPQLNLGVQYGSYEQLNYRASYGGSTGSLRFNFGYEQNQADNRYRVPVGAANRDSEGRLFNGDTAVSNYFGNLALDLNPRNTVSLDAYKITSRRGLLYFGFPLQRDRLDHDAFNIGLSWKTLLGGGDDSILRTTLAYNQDYFNTYGPTQNIYYRTGTLNSQSLTGRVEHQWQITPNYKLTWGVDLQNQMLKGETLSTVPNRIALNETENRDRFHTALFALNTWKLTDAFQIDLGLRQNFNSEFGSYLNPSVGTRWAVTPSVAVRGSWVSVQRNPGLDQLYVYDTVHNWLPNPDLESETGSSWTTGIDVAFSPSLTGQFTYFGNRLNDRIAIQAGRWANIGLVNTNGFEAALRWQMTSEFSTFFNYTYTDAKIETGSEKGLQLAMIPYSVAQLGIGYASAGWQLNLFASYNSGARRAFFNRPDESTTDFISSWVNLDLSARIPVTRNIGVVVYLENLADVTYEKANRIYQPGLTFRIGLQSSF</sequence>
<accession>K9WCI8</accession>
<dbReference type="Gene3D" id="2.170.130.10">
    <property type="entry name" value="TonB-dependent receptor, plug domain"/>
    <property type="match status" value="1"/>
</dbReference>
<feature type="domain" description="TonB-dependent receptor-like beta-barrel" evidence="14">
    <location>
        <begin position="311"/>
        <end position="706"/>
    </location>
</feature>
<dbReference type="InterPro" id="IPR036942">
    <property type="entry name" value="Beta-barrel_TonB_sf"/>
</dbReference>
<evidence type="ECO:0000256" key="13">
    <source>
        <dbReference type="SAM" id="SignalP"/>
    </source>
</evidence>
<evidence type="ECO:0000256" key="1">
    <source>
        <dbReference type="ARBA" id="ARBA00004571"/>
    </source>
</evidence>
<feature type="signal peptide" evidence="13">
    <location>
        <begin position="1"/>
        <end position="23"/>
    </location>
</feature>